<dbReference type="AlphaFoldDB" id="A0A4Y3RIU2"/>
<name>A0A4Y3RIU2_9ACTN</name>
<feature type="region of interest" description="Disordered" evidence="1">
    <location>
        <begin position="1"/>
        <end position="46"/>
    </location>
</feature>
<reference evidence="2 3" key="1">
    <citation type="submission" date="2019-06" db="EMBL/GenBank/DDBJ databases">
        <title>Whole genome shotgun sequence of Streptomyces gardneri NBRC 12865.</title>
        <authorList>
            <person name="Hosoyama A."/>
            <person name="Uohara A."/>
            <person name="Ohji S."/>
            <person name="Ichikawa N."/>
        </authorList>
    </citation>
    <scope>NUCLEOTIDE SEQUENCE [LARGE SCALE GENOMIC DNA]</scope>
    <source>
        <strain evidence="2 3">NBRC 12865</strain>
    </source>
</reference>
<accession>A0A4Y3RIU2</accession>
<evidence type="ECO:0000313" key="3">
    <source>
        <dbReference type="Proteomes" id="UP000315226"/>
    </source>
</evidence>
<protein>
    <submittedName>
        <fullName evidence="2">Uncharacterized protein</fullName>
    </submittedName>
</protein>
<gene>
    <name evidence="2" type="ORF">SGA01_28940</name>
</gene>
<proteinExistence type="predicted"/>
<organism evidence="2 3">
    <name type="scientific">Streptomyces gardneri</name>
    <dbReference type="NCBI Taxonomy" id="66892"/>
    <lineage>
        <taxon>Bacteria</taxon>
        <taxon>Bacillati</taxon>
        <taxon>Actinomycetota</taxon>
        <taxon>Actinomycetes</taxon>
        <taxon>Kitasatosporales</taxon>
        <taxon>Streptomycetaceae</taxon>
        <taxon>Streptomyces</taxon>
    </lineage>
</organism>
<evidence type="ECO:0000256" key="1">
    <source>
        <dbReference type="SAM" id="MobiDB-lite"/>
    </source>
</evidence>
<comment type="caution">
    <text evidence="2">The sequence shown here is derived from an EMBL/GenBank/DDBJ whole genome shotgun (WGS) entry which is preliminary data.</text>
</comment>
<sequence>MPVRAGQEQTPGEARPCTSPRGPESTTAPDAGSAPINRTADDNGSLTNIESTADVLALGEIVDRKADEKSLAATLRADGLGTAVSRRMRSAMAPAATPRRRRRCLGGWGIAASARPCPAHVGTSDLSRF</sequence>
<dbReference type="EMBL" id="BJMN01000016">
    <property type="protein sequence ID" value="GEB57289.1"/>
    <property type="molecule type" value="Genomic_DNA"/>
</dbReference>
<keyword evidence="3" id="KW-1185">Reference proteome</keyword>
<dbReference type="Proteomes" id="UP000315226">
    <property type="component" value="Unassembled WGS sequence"/>
</dbReference>
<evidence type="ECO:0000313" key="2">
    <source>
        <dbReference type="EMBL" id="GEB57289.1"/>
    </source>
</evidence>